<protein>
    <submittedName>
        <fullName evidence="2">Uncharacterized protein</fullName>
    </submittedName>
</protein>
<keyword evidence="1" id="KW-0472">Membrane</keyword>
<dbReference type="Proteomes" id="UP000214880">
    <property type="component" value="Unassembled WGS sequence"/>
</dbReference>
<dbReference type="STRING" id="146817.SAMN04488502_101612"/>
<evidence type="ECO:0000313" key="3">
    <source>
        <dbReference type="Proteomes" id="UP000214880"/>
    </source>
</evidence>
<dbReference type="RefSeq" id="WP_092068132.1">
    <property type="nucleotide sequence ID" value="NZ_FNHB01000001.1"/>
</dbReference>
<name>A0A1G9M8M6_9FIRM</name>
<accession>A0A1G9M8M6</accession>
<evidence type="ECO:0000256" key="1">
    <source>
        <dbReference type="SAM" id="Phobius"/>
    </source>
</evidence>
<reference evidence="2 3" key="1">
    <citation type="submission" date="2016-10" db="EMBL/GenBank/DDBJ databases">
        <authorList>
            <person name="de Groot N.N."/>
        </authorList>
    </citation>
    <scope>NUCLEOTIDE SEQUENCE [LARGE SCALE GENOMIC DNA]</scope>
    <source>
        <strain evidence="2 3">DSM 1736</strain>
    </source>
</reference>
<evidence type="ECO:0000313" key="2">
    <source>
        <dbReference type="EMBL" id="SDL70589.1"/>
    </source>
</evidence>
<sequence length="163" mass="17826">MRLKKNETGFVLIDSLFAVTVTTVALFSIIGLITMGTRAYLLNTEQSRAYQVAASYGDGLQEVTISDWQNTVTTFVYKEIDVENNAGFSTSLADARANRDAFKAAFANTADASVLVGGRISAAPGIGNRLAQVSIIVAWDKDQKYVELIKYYVRDTNEPISLQ</sequence>
<feature type="transmembrane region" description="Helical" evidence="1">
    <location>
        <begin position="12"/>
        <end position="33"/>
    </location>
</feature>
<keyword evidence="1" id="KW-1133">Transmembrane helix</keyword>
<gene>
    <name evidence="2" type="ORF">SAMN04488502_101612</name>
</gene>
<keyword evidence="3" id="KW-1185">Reference proteome</keyword>
<dbReference type="AlphaFoldDB" id="A0A1G9M8M6"/>
<organism evidence="2 3">
    <name type="scientific">Dendrosporobacter quercicolus</name>
    <dbReference type="NCBI Taxonomy" id="146817"/>
    <lineage>
        <taxon>Bacteria</taxon>
        <taxon>Bacillati</taxon>
        <taxon>Bacillota</taxon>
        <taxon>Negativicutes</taxon>
        <taxon>Selenomonadales</taxon>
        <taxon>Sporomusaceae</taxon>
        <taxon>Dendrosporobacter</taxon>
    </lineage>
</organism>
<dbReference type="OrthoDB" id="9851367at2"/>
<keyword evidence="1" id="KW-0812">Transmembrane</keyword>
<proteinExistence type="predicted"/>
<dbReference type="EMBL" id="FNHB01000001">
    <property type="protein sequence ID" value="SDL70589.1"/>
    <property type="molecule type" value="Genomic_DNA"/>
</dbReference>